<comment type="caution">
    <text evidence="1">The sequence shown here is derived from an EMBL/GenBank/DDBJ whole genome shotgun (WGS) entry which is preliminary data.</text>
</comment>
<sequence length="174" mass="20213">MIDYRIVSLEGYDSKIGELVSMLEHTRAVTLEELDGLSIEELDYVPDHHGNSIGALLVHIAAIEFVHRVISFDKRDLSPSEWEEWKAALQLGEEARSIIKGQPLSYHLDILSSVRQETLKSLQSKEDNWLKEEAKWDNGTSYNNHYLWFHVMEDEMNHRGQIRSVKRQLAEVRL</sequence>
<dbReference type="InterPro" id="IPR007061">
    <property type="entry name" value="MST-like"/>
</dbReference>
<gene>
    <name evidence="1" type="ORF">E4663_02290</name>
</gene>
<evidence type="ECO:0000313" key="1">
    <source>
        <dbReference type="EMBL" id="TGB03858.1"/>
    </source>
</evidence>
<dbReference type="Gene3D" id="1.20.120.450">
    <property type="entry name" value="dinb family like domain"/>
    <property type="match status" value="1"/>
</dbReference>
<dbReference type="STRING" id="192814.GCA_900166575_00771"/>
<organism evidence="1 2">
    <name type="scientific">Halobacillus salinus</name>
    <dbReference type="NCBI Taxonomy" id="192814"/>
    <lineage>
        <taxon>Bacteria</taxon>
        <taxon>Bacillati</taxon>
        <taxon>Bacillota</taxon>
        <taxon>Bacilli</taxon>
        <taxon>Bacillales</taxon>
        <taxon>Bacillaceae</taxon>
        <taxon>Halobacillus</taxon>
    </lineage>
</organism>
<dbReference type="EMBL" id="SRJC01000001">
    <property type="protein sequence ID" value="TGB03858.1"/>
    <property type="molecule type" value="Genomic_DNA"/>
</dbReference>
<dbReference type="Proteomes" id="UP000297982">
    <property type="component" value="Unassembled WGS sequence"/>
</dbReference>
<dbReference type="InterPro" id="IPR034660">
    <property type="entry name" value="DinB/YfiT-like"/>
</dbReference>
<dbReference type="Pfam" id="PF04978">
    <property type="entry name" value="MST"/>
    <property type="match status" value="1"/>
</dbReference>
<evidence type="ECO:0000313" key="2">
    <source>
        <dbReference type="Proteomes" id="UP000297982"/>
    </source>
</evidence>
<reference evidence="1 2" key="1">
    <citation type="journal article" date="2003" name="Int. J. Syst. Evol. Microbiol.">
        <title>Halobacillus salinus sp. nov., isolated from a salt lake on the coast of the East Sea in Korea.</title>
        <authorList>
            <person name="Yoon J.H."/>
            <person name="Kang K.H."/>
            <person name="Park Y.H."/>
        </authorList>
    </citation>
    <scope>NUCLEOTIDE SEQUENCE [LARGE SCALE GENOMIC DNA]</scope>
    <source>
        <strain evidence="1 2">HSL-3</strain>
    </source>
</reference>
<proteinExistence type="predicted"/>
<dbReference type="RefSeq" id="WP_135326557.1">
    <property type="nucleotide sequence ID" value="NZ_SRJC01000001.1"/>
</dbReference>
<protein>
    <submittedName>
        <fullName evidence="1">DinB family protein</fullName>
    </submittedName>
</protein>
<dbReference type="SUPFAM" id="SSF109854">
    <property type="entry name" value="DinB/YfiT-like putative metalloenzymes"/>
    <property type="match status" value="1"/>
</dbReference>
<keyword evidence="2" id="KW-1185">Reference proteome</keyword>
<accession>A0A4Z0H0A1</accession>
<name>A0A4Z0H0A1_9BACI</name>
<dbReference type="AlphaFoldDB" id="A0A4Z0H0A1"/>